<reference evidence="1 2" key="1">
    <citation type="journal article" date="2021" name="Commun. Biol.">
        <title>The genome of Shorea leprosula (Dipterocarpaceae) highlights the ecological relevance of drought in aseasonal tropical rainforests.</title>
        <authorList>
            <person name="Ng K.K.S."/>
            <person name="Kobayashi M.J."/>
            <person name="Fawcett J.A."/>
            <person name="Hatakeyama M."/>
            <person name="Paape T."/>
            <person name="Ng C.H."/>
            <person name="Ang C.C."/>
            <person name="Tnah L.H."/>
            <person name="Lee C.T."/>
            <person name="Nishiyama T."/>
            <person name="Sese J."/>
            <person name="O'Brien M.J."/>
            <person name="Copetti D."/>
            <person name="Mohd Noor M.I."/>
            <person name="Ong R.C."/>
            <person name="Putra M."/>
            <person name="Sireger I.Z."/>
            <person name="Indrioko S."/>
            <person name="Kosugi Y."/>
            <person name="Izuno A."/>
            <person name="Isagi Y."/>
            <person name="Lee S.L."/>
            <person name="Shimizu K.K."/>
        </authorList>
    </citation>
    <scope>NUCLEOTIDE SEQUENCE [LARGE SCALE GENOMIC DNA]</scope>
    <source>
        <strain evidence="1">214</strain>
    </source>
</reference>
<protein>
    <submittedName>
        <fullName evidence="1">Uncharacterized protein</fullName>
    </submittedName>
</protein>
<name>A0AAV5LUG0_9ROSI</name>
<organism evidence="1 2">
    <name type="scientific">Rubroshorea leprosula</name>
    <dbReference type="NCBI Taxonomy" id="152421"/>
    <lineage>
        <taxon>Eukaryota</taxon>
        <taxon>Viridiplantae</taxon>
        <taxon>Streptophyta</taxon>
        <taxon>Embryophyta</taxon>
        <taxon>Tracheophyta</taxon>
        <taxon>Spermatophyta</taxon>
        <taxon>Magnoliopsida</taxon>
        <taxon>eudicotyledons</taxon>
        <taxon>Gunneridae</taxon>
        <taxon>Pentapetalae</taxon>
        <taxon>rosids</taxon>
        <taxon>malvids</taxon>
        <taxon>Malvales</taxon>
        <taxon>Dipterocarpaceae</taxon>
        <taxon>Rubroshorea</taxon>
    </lineage>
</organism>
<proteinExistence type="predicted"/>
<dbReference type="Proteomes" id="UP001054252">
    <property type="component" value="Unassembled WGS sequence"/>
</dbReference>
<sequence length="64" mass="7085">MISLCIIPSSLPSRSKYPPCLLGIQSYRSIALNPVVIRSPKKTSFASIQSSMTMFHLPSYPFPV</sequence>
<dbReference type="AlphaFoldDB" id="A0AAV5LUG0"/>
<keyword evidence="2" id="KW-1185">Reference proteome</keyword>
<gene>
    <name evidence="1" type="ORF">SLEP1_g48403</name>
</gene>
<comment type="caution">
    <text evidence="1">The sequence shown here is derived from an EMBL/GenBank/DDBJ whole genome shotgun (WGS) entry which is preliminary data.</text>
</comment>
<dbReference type="EMBL" id="BPVZ01000144">
    <property type="protein sequence ID" value="GKV40802.1"/>
    <property type="molecule type" value="Genomic_DNA"/>
</dbReference>
<evidence type="ECO:0000313" key="1">
    <source>
        <dbReference type="EMBL" id="GKV40802.1"/>
    </source>
</evidence>
<accession>A0AAV5LUG0</accession>
<evidence type="ECO:0000313" key="2">
    <source>
        <dbReference type="Proteomes" id="UP001054252"/>
    </source>
</evidence>